<keyword evidence="2" id="KW-0472">Membrane</keyword>
<feature type="transmembrane region" description="Helical" evidence="2">
    <location>
        <begin position="115"/>
        <end position="132"/>
    </location>
</feature>
<dbReference type="GO" id="GO:0016747">
    <property type="term" value="F:acyltransferase activity, transferring groups other than amino-acyl groups"/>
    <property type="evidence" value="ECO:0007669"/>
    <property type="project" value="InterPro"/>
</dbReference>
<feature type="transmembrane region" description="Helical" evidence="2">
    <location>
        <begin position="279"/>
        <end position="295"/>
    </location>
</feature>
<evidence type="ECO:0000259" key="3">
    <source>
        <dbReference type="Pfam" id="PF01757"/>
    </source>
</evidence>
<gene>
    <name evidence="4" type="ordered locus">Jden_1850</name>
</gene>
<feature type="transmembrane region" description="Helical" evidence="2">
    <location>
        <begin position="168"/>
        <end position="187"/>
    </location>
</feature>
<keyword evidence="4" id="KW-0808">Transferase</keyword>
<feature type="transmembrane region" description="Helical" evidence="2">
    <location>
        <begin position="52"/>
        <end position="70"/>
    </location>
</feature>
<dbReference type="STRING" id="471856.Jden_1850"/>
<feature type="transmembrane region" description="Helical" evidence="2">
    <location>
        <begin position="199"/>
        <end position="216"/>
    </location>
</feature>
<evidence type="ECO:0000256" key="2">
    <source>
        <dbReference type="SAM" id="Phobius"/>
    </source>
</evidence>
<organism evidence="4 5">
    <name type="scientific">Jonesia denitrificans (strain ATCC 14870 / DSM 20603 / BCRC 15368 / CIP 55.134 / JCM 11481 / NBRC 15587 / NCTC 10816 / Prevot 55134)</name>
    <name type="common">Listeria denitrificans</name>
    <dbReference type="NCBI Taxonomy" id="471856"/>
    <lineage>
        <taxon>Bacteria</taxon>
        <taxon>Bacillati</taxon>
        <taxon>Actinomycetota</taxon>
        <taxon>Actinomycetes</taxon>
        <taxon>Micrococcales</taxon>
        <taxon>Jonesiaceae</taxon>
        <taxon>Jonesia</taxon>
    </lineage>
</organism>
<keyword evidence="2" id="KW-0812">Transmembrane</keyword>
<protein>
    <submittedName>
        <fullName evidence="4">Acyltransferase 3</fullName>
    </submittedName>
</protein>
<keyword evidence="4" id="KW-0012">Acyltransferase</keyword>
<evidence type="ECO:0000313" key="4">
    <source>
        <dbReference type="EMBL" id="ACV09493.1"/>
    </source>
</evidence>
<dbReference type="Pfam" id="PF01757">
    <property type="entry name" value="Acyl_transf_3"/>
    <property type="match status" value="1"/>
</dbReference>
<feature type="transmembrane region" description="Helical" evidence="2">
    <location>
        <begin position="26"/>
        <end position="46"/>
    </location>
</feature>
<evidence type="ECO:0000256" key="1">
    <source>
        <dbReference type="SAM" id="MobiDB-lite"/>
    </source>
</evidence>
<evidence type="ECO:0000313" key="5">
    <source>
        <dbReference type="Proteomes" id="UP000000628"/>
    </source>
</evidence>
<sequence>MSNAHTSTLSVNSTKIRDPYFDNARGLLITLVVAGHALLEIGGVYSRYLADFFYTFHMPAFILIAGYFSRSYAATPAQNRRLISGIAAPYLIFFVLHEVFSTFKRGSFVFPDFFSPRWTLWFLMALFVWRLLVPVFRQLRFPLAFAIAVGLFSPISDALSGEFSTGRILQYLPFFIAGTLITPEMVSRWKTLLSPFTRSLGVFVLLGLAIINTWLLRSDVLTHSMLLSRSSYEALEQSVPEGVFWRAVILLMGVVGTLAGLLITPQSRSYLSTMGEKSLYIYLLHGLVLWPLRYTDIAPEWLSTAPGTVVTALACVILAMALASPPVTSLVRPLVEPRIGWLLTRPHPTEPPAHPAPGSPTAGSTAAGHRP</sequence>
<dbReference type="InterPro" id="IPR052734">
    <property type="entry name" value="Nod_factor_acetyltransferase"/>
</dbReference>
<dbReference type="PANTHER" id="PTHR37312:SF1">
    <property type="entry name" value="MEMBRANE-BOUND ACYLTRANSFERASE YKRP-RELATED"/>
    <property type="match status" value="1"/>
</dbReference>
<dbReference type="KEGG" id="jde:Jden_1850"/>
<feature type="region of interest" description="Disordered" evidence="1">
    <location>
        <begin position="346"/>
        <end position="371"/>
    </location>
</feature>
<keyword evidence="5" id="KW-1185">Reference proteome</keyword>
<feature type="compositionally biased region" description="Pro residues" evidence="1">
    <location>
        <begin position="349"/>
        <end position="358"/>
    </location>
</feature>
<dbReference type="AlphaFoldDB" id="C7QZT5"/>
<dbReference type="Proteomes" id="UP000000628">
    <property type="component" value="Chromosome"/>
</dbReference>
<dbReference type="OrthoDB" id="6623990at2"/>
<accession>C7QZT5</accession>
<name>C7QZT5_JONDD</name>
<feature type="domain" description="Acyltransferase 3" evidence="3">
    <location>
        <begin position="19"/>
        <end position="319"/>
    </location>
</feature>
<proteinExistence type="predicted"/>
<keyword evidence="2" id="KW-1133">Transmembrane helix</keyword>
<feature type="transmembrane region" description="Helical" evidence="2">
    <location>
        <begin position="82"/>
        <end position="103"/>
    </location>
</feature>
<feature type="transmembrane region" description="Helical" evidence="2">
    <location>
        <begin position="243"/>
        <end position="263"/>
    </location>
</feature>
<dbReference type="EMBL" id="CP001706">
    <property type="protein sequence ID" value="ACV09493.1"/>
    <property type="molecule type" value="Genomic_DNA"/>
</dbReference>
<dbReference type="RefSeq" id="WP_015772121.1">
    <property type="nucleotide sequence ID" value="NC_013174.1"/>
</dbReference>
<dbReference type="HOGENOM" id="CLU_047004_2_0_11"/>
<dbReference type="PANTHER" id="PTHR37312">
    <property type="entry name" value="MEMBRANE-BOUND ACYLTRANSFERASE YKRP-RELATED"/>
    <property type="match status" value="1"/>
</dbReference>
<feature type="transmembrane region" description="Helical" evidence="2">
    <location>
        <begin position="301"/>
        <end position="323"/>
    </location>
</feature>
<dbReference type="InterPro" id="IPR002656">
    <property type="entry name" value="Acyl_transf_3_dom"/>
</dbReference>
<feature type="transmembrane region" description="Helical" evidence="2">
    <location>
        <begin position="139"/>
        <end position="156"/>
    </location>
</feature>
<dbReference type="eggNOG" id="COG3594">
    <property type="taxonomic scope" value="Bacteria"/>
</dbReference>
<reference evidence="4 5" key="1">
    <citation type="journal article" date="2009" name="Stand. Genomic Sci.">
        <title>Complete genome sequence of Jonesia denitrificans type strain (Prevot 55134).</title>
        <authorList>
            <person name="Pukall R."/>
            <person name="Gehrich-Schroter G."/>
            <person name="Lapidus A."/>
            <person name="Nolan M."/>
            <person name="Glavina Del Rio T."/>
            <person name="Lucas S."/>
            <person name="Chen F."/>
            <person name="Tice H."/>
            <person name="Pitluck S."/>
            <person name="Cheng J.F."/>
            <person name="Copeland A."/>
            <person name="Saunders E."/>
            <person name="Brettin T."/>
            <person name="Detter J.C."/>
            <person name="Bruce D."/>
            <person name="Goodwin L."/>
            <person name="Pati A."/>
            <person name="Ivanova N."/>
            <person name="Mavromatis K."/>
            <person name="Ovchinnikova G."/>
            <person name="Chen A."/>
            <person name="Palaniappan K."/>
            <person name="Land M."/>
            <person name="Hauser L."/>
            <person name="Chang Y.J."/>
            <person name="Jeffries C.D."/>
            <person name="Chain P."/>
            <person name="Goker M."/>
            <person name="Bristow J."/>
            <person name="Eisen J.A."/>
            <person name="Markowitz V."/>
            <person name="Hugenholtz P."/>
            <person name="Kyrpides N.C."/>
            <person name="Klenk H.P."/>
            <person name="Han C."/>
        </authorList>
    </citation>
    <scope>NUCLEOTIDE SEQUENCE [LARGE SCALE GENOMIC DNA]</scope>
    <source>
        <strain evidence="5">ATCC 14870 / DSM 20603 / BCRC 15368 / CIP 55.134 / JCM 11481 / NBRC 15587 / NCTC 10816 / Prevot 55134</strain>
    </source>
</reference>